<evidence type="ECO:0000256" key="1">
    <source>
        <dbReference type="SAM" id="MobiDB-lite"/>
    </source>
</evidence>
<dbReference type="GO" id="GO:0003677">
    <property type="term" value="F:DNA binding"/>
    <property type="evidence" value="ECO:0007669"/>
    <property type="project" value="InterPro"/>
</dbReference>
<dbReference type="GO" id="GO:0004803">
    <property type="term" value="F:transposase activity"/>
    <property type="evidence" value="ECO:0007669"/>
    <property type="project" value="InterPro"/>
</dbReference>
<evidence type="ECO:0000259" key="2">
    <source>
        <dbReference type="Pfam" id="PF01609"/>
    </source>
</evidence>
<name>A0A7U7GD96_9GAMM</name>
<feature type="compositionally biased region" description="Basic and acidic residues" evidence="1">
    <location>
        <begin position="63"/>
        <end position="72"/>
    </location>
</feature>
<dbReference type="Proteomes" id="UP000019184">
    <property type="component" value="Unassembled WGS sequence"/>
</dbReference>
<reference evidence="3 4" key="1">
    <citation type="journal article" date="2014" name="ISME J.">
        <title>Candidatus Competibacter-lineage genomes retrieved from metagenomes reveal functional metabolic diversity.</title>
        <authorList>
            <person name="McIlroy S.J."/>
            <person name="Albertsen M."/>
            <person name="Andresen E.K."/>
            <person name="Saunders A.M."/>
            <person name="Kristiansen R."/>
            <person name="Stokholm-Bjerregaard M."/>
            <person name="Nielsen K.L."/>
            <person name="Nielsen P.H."/>
        </authorList>
    </citation>
    <scope>NUCLEOTIDE SEQUENCE [LARGE SCALE GENOMIC DNA]</scope>
    <source>
        <strain evidence="3 4">Run_B_J11</strain>
    </source>
</reference>
<dbReference type="SUPFAM" id="SSF53098">
    <property type="entry name" value="Ribonuclease H-like"/>
    <property type="match status" value="1"/>
</dbReference>
<proteinExistence type="predicted"/>
<gene>
    <name evidence="3" type="ORF">BN874_3070002</name>
</gene>
<organism evidence="3 4">
    <name type="scientific">Candidatus Contendobacter odensis Run_B_J11</name>
    <dbReference type="NCBI Taxonomy" id="1400861"/>
    <lineage>
        <taxon>Bacteria</taxon>
        <taxon>Pseudomonadati</taxon>
        <taxon>Pseudomonadota</taxon>
        <taxon>Gammaproteobacteria</taxon>
        <taxon>Candidatus Competibacteraceae</taxon>
        <taxon>Candidatus Contendibacter</taxon>
    </lineage>
</organism>
<keyword evidence="4" id="KW-1185">Reference proteome</keyword>
<sequence length="124" mass="13640">MNGRPPKAAVPDYESRWGIEPPFSDFKSRGFDLEATPLRAPDRLDRLLLIMALAMHGCVRAGQEDARDHPTPLEKNPNNRPIRIIGPFENSPVAPCRGSSAVCGCSEDDSKLNNPCRPFIASAR</sequence>
<feature type="region of interest" description="Disordered" evidence="1">
    <location>
        <begin position="63"/>
        <end position="82"/>
    </location>
</feature>
<dbReference type="AlphaFoldDB" id="A0A7U7GD96"/>
<feature type="domain" description="Transposase IS4-like" evidence="2">
    <location>
        <begin position="5"/>
        <end position="54"/>
    </location>
</feature>
<dbReference type="EMBL" id="CBTK010000232">
    <property type="protein sequence ID" value="CDH45958.1"/>
    <property type="molecule type" value="Genomic_DNA"/>
</dbReference>
<comment type="caution">
    <text evidence="3">The sequence shown here is derived from an EMBL/GenBank/DDBJ whole genome shotgun (WGS) entry which is preliminary data.</text>
</comment>
<evidence type="ECO:0000313" key="4">
    <source>
        <dbReference type="Proteomes" id="UP000019184"/>
    </source>
</evidence>
<evidence type="ECO:0000313" key="3">
    <source>
        <dbReference type="EMBL" id="CDH45958.1"/>
    </source>
</evidence>
<protein>
    <submittedName>
        <fullName evidence="3">Transposase</fullName>
    </submittedName>
</protein>
<dbReference type="Pfam" id="PF01609">
    <property type="entry name" value="DDE_Tnp_1"/>
    <property type="match status" value="1"/>
</dbReference>
<dbReference type="OrthoDB" id="5563503at2"/>
<dbReference type="InterPro" id="IPR012337">
    <property type="entry name" value="RNaseH-like_sf"/>
</dbReference>
<dbReference type="InterPro" id="IPR002559">
    <property type="entry name" value="Transposase_11"/>
</dbReference>
<dbReference type="GO" id="GO:0006313">
    <property type="term" value="P:DNA transposition"/>
    <property type="evidence" value="ECO:0007669"/>
    <property type="project" value="InterPro"/>
</dbReference>
<accession>A0A7U7GD96</accession>